<dbReference type="Proteomes" id="UP000001249">
    <property type="component" value="Segment"/>
</dbReference>
<organism evidence="1 2">
    <name type="scientific">Microcystis phage LMM01</name>
    <dbReference type="NCBI Taxonomy" id="2856824"/>
    <lineage>
        <taxon>Viruses</taxon>
        <taxon>Duplodnaviria</taxon>
        <taxon>Heunggongvirae</taxon>
        <taxon>Uroviricota</taxon>
        <taxon>Caudoviricetes</taxon>
        <taxon>Fukuivirus</taxon>
        <taxon>Fukuivirus LMM01</taxon>
    </lineage>
</organism>
<name>A0A7Q5_9CAUD</name>
<proteinExistence type="predicted"/>
<evidence type="ECO:0000313" key="2">
    <source>
        <dbReference type="Proteomes" id="UP000001249"/>
    </source>
</evidence>
<dbReference type="KEGG" id="vg:4484458"/>
<sequence length="69" mass="8503">MVFCIRAITLMRVITCNKLNYLFYYYDNVSLESHIPEFELSKCSIMRFYYRLVYVIYNMLDKDTLYEDN</sequence>
<dbReference type="EMBL" id="AB231700">
    <property type="protein sequence ID" value="BAF36232.1"/>
    <property type="molecule type" value="Genomic_DNA"/>
</dbReference>
<keyword evidence="2" id="KW-1185">Reference proteome</keyword>
<dbReference type="GeneID" id="4484458"/>
<reference evidence="2" key="1">
    <citation type="journal article" date="2008" name="J. Bacteriol.">
        <title>Ma-LMM01 infecting toxic Microcystis aeruginosa illuminates diverse cyanophage genome strategies.</title>
        <authorList>
            <person name="Yoshida T."/>
            <person name="Nagasaki K."/>
            <person name="Takashima Y."/>
            <person name="Shirai Y."/>
            <person name="Tomaru Y."/>
            <person name="Takao Y."/>
            <person name="Sakamoto S."/>
            <person name="Hiroishi S."/>
            <person name="Ogata H."/>
        </authorList>
    </citation>
    <scope>NUCLEOTIDE SEQUENCE</scope>
</reference>
<accession>A0A7Q5</accession>
<protein>
    <submittedName>
        <fullName evidence="1">Uncharacterized protein</fullName>
    </submittedName>
</protein>
<dbReference type="RefSeq" id="YP_851155.1">
    <property type="nucleotide sequence ID" value="NC_008562.1"/>
</dbReference>
<evidence type="ECO:0000313" key="1">
    <source>
        <dbReference type="EMBL" id="BAF36232.1"/>
    </source>
</evidence>